<evidence type="ECO:0000256" key="1">
    <source>
        <dbReference type="SAM" id="MobiDB-lite"/>
    </source>
</evidence>
<dbReference type="Pfam" id="PF12005">
    <property type="entry name" value="DUF3499"/>
    <property type="match status" value="1"/>
</dbReference>
<dbReference type="EMBL" id="JAUSZV010000005">
    <property type="protein sequence ID" value="MDQ0910089.1"/>
    <property type="molecule type" value="Genomic_DNA"/>
</dbReference>
<gene>
    <name evidence="2" type="ORF">QFZ22_006074</name>
</gene>
<feature type="region of interest" description="Disordered" evidence="1">
    <location>
        <begin position="123"/>
        <end position="158"/>
    </location>
</feature>
<organism evidence="2 3">
    <name type="scientific">Streptomyces canus</name>
    <dbReference type="NCBI Taxonomy" id="58343"/>
    <lineage>
        <taxon>Bacteria</taxon>
        <taxon>Bacillati</taxon>
        <taxon>Actinomycetota</taxon>
        <taxon>Actinomycetes</taxon>
        <taxon>Kitasatosporales</taxon>
        <taxon>Streptomycetaceae</taxon>
        <taxon>Streptomyces</taxon>
        <taxon>Streptomyces aurantiacus group</taxon>
    </lineage>
</organism>
<dbReference type="AlphaFoldDB" id="A0AAW8FJU3"/>
<dbReference type="InterPro" id="IPR021888">
    <property type="entry name" value="DUF3499"/>
</dbReference>
<dbReference type="Proteomes" id="UP001234216">
    <property type="component" value="Unassembled WGS sequence"/>
</dbReference>
<evidence type="ECO:0000313" key="2">
    <source>
        <dbReference type="EMBL" id="MDQ0910089.1"/>
    </source>
</evidence>
<comment type="caution">
    <text evidence="2">The sequence shown here is derived from an EMBL/GenBank/DDBJ whole genome shotgun (WGS) entry which is preliminary data.</text>
</comment>
<accession>A0AAW8FJU3</accession>
<reference evidence="2" key="1">
    <citation type="submission" date="2023-07" db="EMBL/GenBank/DDBJ databases">
        <title>Comparative genomics of wheat-associated soil bacteria to identify genetic determinants of phenazine resistance.</title>
        <authorList>
            <person name="Mouncey N."/>
        </authorList>
    </citation>
    <scope>NUCLEOTIDE SEQUENCE</scope>
    <source>
        <strain evidence="2">V4I22</strain>
    </source>
</reference>
<evidence type="ECO:0008006" key="4">
    <source>
        <dbReference type="Google" id="ProtNLM"/>
    </source>
</evidence>
<sequence>MTGVACGAIHRTTRWGDLGESRRGPFKSAVPSNVVSPVRRCSRTACGRPAVATLTYVYADSTAVLGPLATYAEPHCYDLCAEHSERLTAPRGWEVVRLLDASAPARPSGDDLEALANAVREAARPQERAAEAGGGARAADPMEVARRGHLRVLRSPDN</sequence>
<evidence type="ECO:0000313" key="3">
    <source>
        <dbReference type="Proteomes" id="UP001234216"/>
    </source>
</evidence>
<protein>
    <recommendedName>
        <fullName evidence="4">DUF3499 domain-containing protein</fullName>
    </recommendedName>
</protein>
<name>A0AAW8FJU3_9ACTN</name>
<proteinExistence type="predicted"/>